<dbReference type="AlphaFoldDB" id="A0A650CFJ0"/>
<protein>
    <submittedName>
        <fullName evidence="2">DUF499 domain-containing protein</fullName>
    </submittedName>
    <submittedName>
        <fullName evidence="1">Putative AAA+ superfamily ATPase</fullName>
    </submittedName>
</protein>
<evidence type="ECO:0000313" key="1">
    <source>
        <dbReference type="EMBL" id="MBB5254121.1"/>
    </source>
</evidence>
<dbReference type="EMBL" id="JACHFY010000011">
    <property type="protein sequence ID" value="MBB5254121.1"/>
    <property type="molecule type" value="Genomic_DNA"/>
</dbReference>
<reference evidence="2 3" key="1">
    <citation type="submission" date="2019-10" db="EMBL/GenBank/DDBJ databases">
        <title>Genome Sequences from Six Type Strain Members of the Archaeal Family Sulfolobaceae: Acidianus ambivalens, Acidianus infernus, Metallosphaera prunae, Stygiolobus azoricus, Sulfolobus metallicus, and Sulfurisphaera ohwakuensis.</title>
        <authorList>
            <person name="Counts J.A."/>
            <person name="Kelly R.M."/>
        </authorList>
    </citation>
    <scope>NUCLEOTIDE SEQUENCE [LARGE SCALE GENOMIC DNA]</scope>
    <source>
        <strain evidence="2 3">TA-1</strain>
    </source>
</reference>
<accession>A0A650CFJ0</accession>
<dbReference type="EMBL" id="CP045484">
    <property type="protein sequence ID" value="QGR16506.1"/>
    <property type="molecule type" value="Genomic_DNA"/>
</dbReference>
<dbReference type="GeneID" id="42800440"/>
<sequence length="1094" mass="124275">MADLVYENKVREDVFNPSLDDQMAPELSDVIVGNAPSIYLDSKEFFSVTYITDSMRILVNEITNALSQGKGTTITIYSLFGGGKTHTLLLLYHAFSNPKIAKEFGLNVLEGVKVIGIGGKDSRTAPSPVDPLKDGNVEIKTLWGYIANKLGKYDVIKKFDEDMITPQKDDLERLFKGERVLILVDEIAYYLLRLKGRYKEYYEQCLLFLEALASMGVNLPVVLVATIPAKIEISPNKQDIIGYIEAGYESEVIEALAKRLERSGKAFRAPIETSTDLANVLIKRIFKEVNEAVKSNVVGKYQKLADQYRDYVDVSIVQDIARTYPFHPLYVEALKRLLEGNMHLQGTREGIKITRYVIRDLWNYKLTRSLILPSDISIKDPQIHDLLLKNFKNYGTVADTIIQRSKGLEIVFLLANYIFITTYYYQLGLDAGQLASALPDDKEIITSVLDPEYLNSIGMLPSDVKEILESISSNSKNVDMIIPYIMNDKGRYWVTYFLDPKTICEKDASKVPQAEVEEKLNNIMLELAETPIDVVQKKGKKTVSGFLLKLYRTILRNKNELVNVDEPSYYLAILSKPVCQGCRDINEVLKASEEVARKILYYVPSGRTESLRRYSNTITLLFPSIGSNRDKIEDYTRRYISCSKMDVTPYYSDKISREYADKILREYVNSLENAIYNQIFQYFDKVAYPTGNNEVRIVDLKGGEKTLLQQVESTLIDEVKIVREENFDFETLKRYLDNIGINITSKSFSVKDLREVFYTNPSLPFVTDSAIYNAIRNGVEKLEVGVMTRGGVYYKKYEGMGEILVDEASIILPAKDAAEKEIDELVSQEKIIEEGDKVIKRYYVLELPDGARIPLKELKKDENWFVKFKIGEIRLVEETLEVGIELYAEPKEVEGLPGEVKEVKIAVKKVGNFNSKVYLSSNYGVLDVTEGVPDFQTTLRITLNQDGIIIVNAKYDNKEKRVEVVTRLRRNECERIVDQLNKDSKISEIDIINVNDIRTVITKLNSLIIGKKVLEGEINVEDPNRKIFVSAKPLGSSILDFVNFLNPLLSLIGLKSKVSGSLKIKVEEIKEINKVEEINDLISKGIIKVRVKVC</sequence>
<name>A0A650CFJ0_SULOH</name>
<proteinExistence type="predicted"/>
<dbReference type="Pfam" id="PF04465">
    <property type="entry name" value="DUF499"/>
    <property type="match status" value="1"/>
</dbReference>
<dbReference type="Proteomes" id="UP000427373">
    <property type="component" value="Chromosome"/>
</dbReference>
<reference evidence="1 4" key="2">
    <citation type="submission" date="2020-08" db="EMBL/GenBank/DDBJ databases">
        <title>Genomic Encyclopedia of Type Strains, Phase IV (KMG-IV): sequencing the most valuable type-strain genomes for metagenomic binning, comparative biology and taxonomic classification.</title>
        <authorList>
            <person name="Goeker M."/>
        </authorList>
    </citation>
    <scope>NUCLEOTIDE SEQUENCE [LARGE SCALE GENOMIC DNA]</scope>
    <source>
        <strain evidence="1 4">DSM 12421</strain>
    </source>
</reference>
<evidence type="ECO:0000313" key="3">
    <source>
        <dbReference type="Proteomes" id="UP000427373"/>
    </source>
</evidence>
<dbReference type="OrthoDB" id="25002at2157"/>
<dbReference type="KEGG" id="soh:D1869_04305"/>
<dbReference type="InterPro" id="IPR007555">
    <property type="entry name" value="DUF499"/>
</dbReference>
<gene>
    <name evidence="2" type="ORF">D1869_04305</name>
    <name evidence="1" type="ORF">HNQ62_001894</name>
</gene>
<evidence type="ECO:0000313" key="2">
    <source>
        <dbReference type="EMBL" id="QGR16506.1"/>
    </source>
</evidence>
<dbReference type="RefSeq" id="WP_156014062.1">
    <property type="nucleotide sequence ID" value="NZ_CP045484.1"/>
</dbReference>
<organism evidence="2 3">
    <name type="scientific">Sulfurisphaera ohwakuensis</name>
    <dbReference type="NCBI Taxonomy" id="69656"/>
    <lineage>
        <taxon>Archaea</taxon>
        <taxon>Thermoproteota</taxon>
        <taxon>Thermoprotei</taxon>
        <taxon>Sulfolobales</taxon>
        <taxon>Sulfolobaceae</taxon>
        <taxon>Sulfurisphaera</taxon>
    </lineage>
</organism>
<dbReference type="Proteomes" id="UP000582213">
    <property type="component" value="Unassembled WGS sequence"/>
</dbReference>
<evidence type="ECO:0000313" key="4">
    <source>
        <dbReference type="Proteomes" id="UP000582213"/>
    </source>
</evidence>
<keyword evidence="3" id="KW-1185">Reference proteome</keyword>